<reference evidence="3" key="1">
    <citation type="journal article" date="2019" name="Int. J. Syst. Evol. Microbiol.">
        <title>The Global Catalogue of Microorganisms (GCM) 10K type strain sequencing project: providing services to taxonomists for standard genome sequencing and annotation.</title>
        <authorList>
            <consortium name="The Broad Institute Genomics Platform"/>
            <consortium name="The Broad Institute Genome Sequencing Center for Infectious Disease"/>
            <person name="Wu L."/>
            <person name="Ma J."/>
        </authorList>
    </citation>
    <scope>NUCLEOTIDE SEQUENCE [LARGE SCALE GENOMIC DNA]</scope>
    <source>
        <strain evidence="3">CGMCC 1.10992</strain>
    </source>
</reference>
<keyword evidence="2" id="KW-0012">Acyltransferase</keyword>
<keyword evidence="3" id="KW-1185">Reference proteome</keyword>
<proteinExistence type="predicted"/>
<dbReference type="EMBL" id="JBHUHT010000009">
    <property type="protein sequence ID" value="MFD2095510.1"/>
    <property type="molecule type" value="Genomic_DNA"/>
</dbReference>
<dbReference type="Proteomes" id="UP001597380">
    <property type="component" value="Unassembled WGS sequence"/>
</dbReference>
<dbReference type="InterPro" id="IPR016181">
    <property type="entry name" value="Acyl_CoA_acyltransferase"/>
</dbReference>
<dbReference type="PROSITE" id="PS51186">
    <property type="entry name" value="GNAT"/>
    <property type="match status" value="1"/>
</dbReference>
<keyword evidence="2" id="KW-0808">Transferase</keyword>
<name>A0ABW4XJQ2_9GAMM</name>
<sequence>MQGFGITLTPLAEEDFPLFQELYSHPDVMRHIAYPLTTSSAKEFFSSVLSEASKSNPAFTYWSITKDNDTKVGLIGLIFGSKGEPEIGIMMRRYVRSPKLADKAMSFVLEHAFSELQKDSVVANIKDSNLAAINLGKRLGFQFDQPIASHPPAGKWIINKESFTSALH</sequence>
<accession>A0ABW4XJQ2</accession>
<gene>
    <name evidence="2" type="ORF">ACFSJ3_05885</name>
</gene>
<protein>
    <submittedName>
        <fullName evidence="2">GNAT family N-acetyltransferase</fullName>
        <ecNumber evidence="2">2.3.-.-</ecNumber>
    </submittedName>
</protein>
<evidence type="ECO:0000259" key="1">
    <source>
        <dbReference type="PROSITE" id="PS51186"/>
    </source>
</evidence>
<organism evidence="2 3">
    <name type="scientific">Corallincola platygyrae</name>
    <dbReference type="NCBI Taxonomy" id="1193278"/>
    <lineage>
        <taxon>Bacteria</taxon>
        <taxon>Pseudomonadati</taxon>
        <taxon>Pseudomonadota</taxon>
        <taxon>Gammaproteobacteria</taxon>
        <taxon>Alteromonadales</taxon>
        <taxon>Psychromonadaceae</taxon>
        <taxon>Corallincola</taxon>
    </lineage>
</organism>
<feature type="domain" description="N-acetyltransferase" evidence="1">
    <location>
        <begin position="6"/>
        <end position="161"/>
    </location>
</feature>
<evidence type="ECO:0000313" key="3">
    <source>
        <dbReference type="Proteomes" id="UP001597380"/>
    </source>
</evidence>
<dbReference type="PANTHER" id="PTHR43792:SF1">
    <property type="entry name" value="N-ACETYLTRANSFERASE DOMAIN-CONTAINING PROTEIN"/>
    <property type="match status" value="1"/>
</dbReference>
<dbReference type="EC" id="2.3.-.-" evidence="2"/>
<dbReference type="Pfam" id="PF13302">
    <property type="entry name" value="Acetyltransf_3"/>
    <property type="match status" value="1"/>
</dbReference>
<dbReference type="InterPro" id="IPR000182">
    <property type="entry name" value="GNAT_dom"/>
</dbReference>
<dbReference type="RefSeq" id="WP_345341535.1">
    <property type="nucleotide sequence ID" value="NZ_BAABLI010000028.1"/>
</dbReference>
<dbReference type="GO" id="GO:0016746">
    <property type="term" value="F:acyltransferase activity"/>
    <property type="evidence" value="ECO:0007669"/>
    <property type="project" value="UniProtKB-KW"/>
</dbReference>
<dbReference type="SUPFAM" id="SSF55729">
    <property type="entry name" value="Acyl-CoA N-acyltransferases (Nat)"/>
    <property type="match status" value="1"/>
</dbReference>
<dbReference type="PANTHER" id="PTHR43792">
    <property type="entry name" value="GNAT FAMILY, PUTATIVE (AFU_ORTHOLOGUE AFUA_3G00765)-RELATED-RELATED"/>
    <property type="match status" value="1"/>
</dbReference>
<evidence type="ECO:0000313" key="2">
    <source>
        <dbReference type="EMBL" id="MFD2095510.1"/>
    </source>
</evidence>
<dbReference type="InterPro" id="IPR051531">
    <property type="entry name" value="N-acetyltransferase"/>
</dbReference>
<comment type="caution">
    <text evidence="2">The sequence shown here is derived from an EMBL/GenBank/DDBJ whole genome shotgun (WGS) entry which is preliminary data.</text>
</comment>
<dbReference type="Gene3D" id="3.40.630.30">
    <property type="match status" value="1"/>
</dbReference>